<keyword evidence="4" id="KW-1185">Reference proteome</keyword>
<feature type="region of interest" description="Disordered" evidence="1">
    <location>
        <begin position="1"/>
        <end position="41"/>
    </location>
</feature>
<reference evidence="3 4" key="1">
    <citation type="journal article" date="2011" name="Science">
        <title>The ecoresponsive genome of Daphnia pulex.</title>
        <authorList>
            <person name="Colbourne J.K."/>
            <person name="Pfrender M.E."/>
            <person name="Gilbert D."/>
            <person name="Thomas W.K."/>
            <person name="Tucker A."/>
            <person name="Oakley T.H."/>
            <person name="Tokishita S."/>
            <person name="Aerts A."/>
            <person name="Arnold G.J."/>
            <person name="Basu M.K."/>
            <person name="Bauer D.J."/>
            <person name="Caceres C.E."/>
            <person name="Carmel L."/>
            <person name="Casola C."/>
            <person name="Choi J.H."/>
            <person name="Detter J.C."/>
            <person name="Dong Q."/>
            <person name="Dusheyko S."/>
            <person name="Eads B.D."/>
            <person name="Frohlich T."/>
            <person name="Geiler-Samerotte K.A."/>
            <person name="Gerlach D."/>
            <person name="Hatcher P."/>
            <person name="Jogdeo S."/>
            <person name="Krijgsveld J."/>
            <person name="Kriventseva E.V."/>
            <person name="Kultz D."/>
            <person name="Laforsch C."/>
            <person name="Lindquist E."/>
            <person name="Lopez J."/>
            <person name="Manak J.R."/>
            <person name="Muller J."/>
            <person name="Pangilinan J."/>
            <person name="Patwardhan R.P."/>
            <person name="Pitluck S."/>
            <person name="Pritham E.J."/>
            <person name="Rechtsteiner A."/>
            <person name="Rho M."/>
            <person name="Rogozin I.B."/>
            <person name="Sakarya O."/>
            <person name="Salamov A."/>
            <person name="Schaack S."/>
            <person name="Shapiro H."/>
            <person name="Shiga Y."/>
            <person name="Skalitzky C."/>
            <person name="Smith Z."/>
            <person name="Souvorov A."/>
            <person name="Sung W."/>
            <person name="Tang Z."/>
            <person name="Tsuchiya D."/>
            <person name="Tu H."/>
            <person name="Vos H."/>
            <person name="Wang M."/>
            <person name="Wolf Y.I."/>
            <person name="Yamagata H."/>
            <person name="Yamada T."/>
            <person name="Ye Y."/>
            <person name="Shaw J.R."/>
            <person name="Andrews J."/>
            <person name="Crease T.J."/>
            <person name="Tang H."/>
            <person name="Lucas S.M."/>
            <person name="Robertson H.M."/>
            <person name="Bork P."/>
            <person name="Koonin E.V."/>
            <person name="Zdobnov E.M."/>
            <person name="Grigoriev I.V."/>
            <person name="Lynch M."/>
            <person name="Boore J.L."/>
        </authorList>
    </citation>
    <scope>NUCLEOTIDE SEQUENCE [LARGE SCALE GENOMIC DNA]</scope>
</reference>
<keyword evidence="2" id="KW-0812">Transmembrane</keyword>
<keyword evidence="2" id="KW-1133">Transmembrane helix</keyword>
<evidence type="ECO:0000256" key="2">
    <source>
        <dbReference type="SAM" id="Phobius"/>
    </source>
</evidence>
<name>E9H5A9_DAPPU</name>
<dbReference type="AlphaFoldDB" id="E9H5A9"/>
<dbReference type="Proteomes" id="UP000000305">
    <property type="component" value="Unassembled WGS sequence"/>
</dbReference>
<keyword evidence="2" id="KW-0472">Membrane</keyword>
<proteinExistence type="predicted"/>
<dbReference type="EMBL" id="GL732593">
    <property type="protein sequence ID" value="EFX73099.1"/>
    <property type="molecule type" value="Genomic_DNA"/>
</dbReference>
<protein>
    <submittedName>
        <fullName evidence="3">Uncharacterized protein</fullName>
    </submittedName>
</protein>
<evidence type="ECO:0000313" key="3">
    <source>
        <dbReference type="EMBL" id="EFX73099.1"/>
    </source>
</evidence>
<sequence length="165" mass="18577">MKSQKKTKLTSEKKTKMKNKKKTKMKSQKKTKDKTTTETQKTLSNLMRTNIDGTMVIEPTTEQDGTVVQRLSWKELAGSYNICFLPVNFLSIIIISIMRKLIAVQCGGVNAFLNTNCITPPTFVKYEVDIEEDENGAACLQIAIDAAEVLENNHYLECSGWSCED</sequence>
<feature type="compositionally biased region" description="Basic residues" evidence="1">
    <location>
        <begin position="15"/>
        <end position="32"/>
    </location>
</feature>
<gene>
    <name evidence="3" type="ORF">DAPPUDRAFT_110126</name>
</gene>
<feature type="transmembrane region" description="Helical" evidence="2">
    <location>
        <begin position="79"/>
        <end position="98"/>
    </location>
</feature>
<evidence type="ECO:0000256" key="1">
    <source>
        <dbReference type="SAM" id="MobiDB-lite"/>
    </source>
</evidence>
<evidence type="ECO:0000313" key="4">
    <source>
        <dbReference type="Proteomes" id="UP000000305"/>
    </source>
</evidence>
<dbReference type="HOGENOM" id="CLU_1612487_0_0_1"/>
<accession>E9H5A9</accession>
<dbReference type="InParanoid" id="E9H5A9"/>
<organism evidence="3 4">
    <name type="scientific">Daphnia pulex</name>
    <name type="common">Water flea</name>
    <dbReference type="NCBI Taxonomy" id="6669"/>
    <lineage>
        <taxon>Eukaryota</taxon>
        <taxon>Metazoa</taxon>
        <taxon>Ecdysozoa</taxon>
        <taxon>Arthropoda</taxon>
        <taxon>Crustacea</taxon>
        <taxon>Branchiopoda</taxon>
        <taxon>Diplostraca</taxon>
        <taxon>Cladocera</taxon>
        <taxon>Anomopoda</taxon>
        <taxon>Daphniidae</taxon>
        <taxon>Daphnia</taxon>
    </lineage>
</organism>
<dbReference type="KEGG" id="dpx:DAPPUDRAFT_110126"/>